<protein>
    <submittedName>
        <fullName evidence="2">Tripartite-type tricarboxylate transporter receptor subunit TctC</fullName>
    </submittedName>
</protein>
<keyword evidence="2" id="KW-0675">Receptor</keyword>
<dbReference type="PIRSF" id="PIRSF017082">
    <property type="entry name" value="YflP"/>
    <property type="match status" value="1"/>
</dbReference>
<comment type="similarity">
    <text evidence="1">Belongs to the UPF0065 (bug) family.</text>
</comment>
<dbReference type="RefSeq" id="WP_204732564.1">
    <property type="nucleotide sequence ID" value="NZ_JAVDWE010000002.1"/>
</dbReference>
<dbReference type="SUPFAM" id="SSF53850">
    <property type="entry name" value="Periplasmic binding protein-like II"/>
    <property type="match status" value="1"/>
</dbReference>
<gene>
    <name evidence="2" type="ORF">J2X09_001315</name>
</gene>
<dbReference type="Gene3D" id="3.40.190.150">
    <property type="entry name" value="Bordetella uptake gene, domain 1"/>
    <property type="match status" value="1"/>
</dbReference>
<evidence type="ECO:0000313" key="3">
    <source>
        <dbReference type="Proteomes" id="UP001265550"/>
    </source>
</evidence>
<sequence length="326" mass="33695">MNPTLSRRTFVGAALAAGTTPLTFAQTGPYPNRPIRIFVGYAAGGAVDTMARIVSQRLTTALGQSVVVENRAGSAGLLAADTVAKAPADGYTLLHGESALLIAPQLQNQASSLDPVKALVPVAGLFQSRLMLVANNEVKASNPTEFLALVKANPGRFTYGTSGIGTVHHLGVELFKSRTKTHLLHIPYRGASQLVTDVINGQLQFGVVSAAAGVPQVRSGRVKAIAMFSSTRLAGADDIGTLAEVVPGFHVAPRQMLLAPAGTPQAIIDRLSAAVGELLATPDAVSAATAQGVTTAYMAPGPLAADVKREYAEWGKVIKAQGISAE</sequence>
<keyword evidence="3" id="KW-1185">Reference proteome</keyword>
<dbReference type="PANTHER" id="PTHR42928">
    <property type="entry name" value="TRICARBOXYLATE-BINDING PROTEIN"/>
    <property type="match status" value="1"/>
</dbReference>
<dbReference type="Proteomes" id="UP001265550">
    <property type="component" value="Unassembled WGS sequence"/>
</dbReference>
<evidence type="ECO:0000256" key="1">
    <source>
        <dbReference type="ARBA" id="ARBA00006987"/>
    </source>
</evidence>
<dbReference type="EMBL" id="JAVDWE010000002">
    <property type="protein sequence ID" value="MDR7093583.1"/>
    <property type="molecule type" value="Genomic_DNA"/>
</dbReference>
<proteinExistence type="inferred from homology"/>
<reference evidence="2 3" key="1">
    <citation type="submission" date="2023-07" db="EMBL/GenBank/DDBJ databases">
        <title>Sorghum-associated microbial communities from plants grown in Nebraska, USA.</title>
        <authorList>
            <person name="Schachtman D."/>
        </authorList>
    </citation>
    <scope>NUCLEOTIDE SEQUENCE [LARGE SCALE GENOMIC DNA]</scope>
    <source>
        <strain evidence="2 3">BE240</strain>
    </source>
</reference>
<name>A0ABU1V8M4_9BURK</name>
<organism evidence="2 3">
    <name type="scientific">Hydrogenophaga laconesensis</name>
    <dbReference type="NCBI Taxonomy" id="1805971"/>
    <lineage>
        <taxon>Bacteria</taxon>
        <taxon>Pseudomonadati</taxon>
        <taxon>Pseudomonadota</taxon>
        <taxon>Betaproteobacteria</taxon>
        <taxon>Burkholderiales</taxon>
        <taxon>Comamonadaceae</taxon>
        <taxon>Hydrogenophaga</taxon>
    </lineage>
</organism>
<dbReference type="InterPro" id="IPR042100">
    <property type="entry name" value="Bug_dom1"/>
</dbReference>
<dbReference type="PANTHER" id="PTHR42928:SF5">
    <property type="entry name" value="BLR1237 PROTEIN"/>
    <property type="match status" value="1"/>
</dbReference>
<dbReference type="Pfam" id="PF03401">
    <property type="entry name" value="TctC"/>
    <property type="match status" value="1"/>
</dbReference>
<comment type="caution">
    <text evidence="2">The sequence shown here is derived from an EMBL/GenBank/DDBJ whole genome shotgun (WGS) entry which is preliminary data.</text>
</comment>
<dbReference type="Gene3D" id="3.40.190.10">
    <property type="entry name" value="Periplasmic binding protein-like II"/>
    <property type="match status" value="1"/>
</dbReference>
<accession>A0ABU1V8M4</accession>
<evidence type="ECO:0000313" key="2">
    <source>
        <dbReference type="EMBL" id="MDR7093583.1"/>
    </source>
</evidence>
<dbReference type="InterPro" id="IPR005064">
    <property type="entry name" value="BUG"/>
</dbReference>